<dbReference type="eggNOG" id="ENOG5032Y59">
    <property type="taxonomic scope" value="Bacteria"/>
</dbReference>
<gene>
    <name evidence="1" type="ORF">MYP_1864</name>
</gene>
<keyword evidence="2" id="KW-1185">Reference proteome</keyword>
<evidence type="ECO:0000313" key="2">
    <source>
        <dbReference type="Proteomes" id="UP000030185"/>
    </source>
</evidence>
<name>A0A098LCC5_9BACT</name>
<dbReference type="Proteomes" id="UP000030185">
    <property type="component" value="Unassembled WGS sequence"/>
</dbReference>
<proteinExistence type="predicted"/>
<sequence>MRIIAEIPHHDFRITIFGWNNKYLIKFEKGSYEQTYKVSEMDVAGDEEIKKLLEDKGFVDSVISRFLEMNKSLNAALNRLDGQH</sequence>
<accession>A0A098LCC5</accession>
<dbReference type="EMBL" id="BBLT01000003">
    <property type="protein sequence ID" value="GAL84636.1"/>
    <property type="molecule type" value="Genomic_DNA"/>
</dbReference>
<dbReference type="OrthoDB" id="1467713at2"/>
<evidence type="ECO:0000313" key="1">
    <source>
        <dbReference type="EMBL" id="GAL84636.1"/>
    </source>
</evidence>
<protein>
    <submittedName>
        <fullName evidence="1">Uncharacterized protein</fullName>
    </submittedName>
</protein>
<comment type="caution">
    <text evidence="1">The sequence shown here is derived from an EMBL/GenBank/DDBJ whole genome shotgun (WGS) entry which is preliminary data.</text>
</comment>
<reference evidence="1 2" key="1">
    <citation type="submission" date="2014-09" db="EMBL/GenBank/DDBJ databases">
        <title>Sporocytophaga myxococcoides PG-01 genome sequencing.</title>
        <authorList>
            <person name="Liu L."/>
            <person name="Gao P.J."/>
            <person name="Chen G.J."/>
            <person name="Wang L.S."/>
        </authorList>
    </citation>
    <scope>NUCLEOTIDE SEQUENCE [LARGE SCALE GENOMIC DNA]</scope>
    <source>
        <strain evidence="1 2">PG-01</strain>
    </source>
</reference>
<organism evidence="1 2">
    <name type="scientific">Sporocytophaga myxococcoides</name>
    <dbReference type="NCBI Taxonomy" id="153721"/>
    <lineage>
        <taxon>Bacteria</taxon>
        <taxon>Pseudomonadati</taxon>
        <taxon>Bacteroidota</taxon>
        <taxon>Cytophagia</taxon>
        <taxon>Cytophagales</taxon>
        <taxon>Cytophagaceae</taxon>
        <taxon>Sporocytophaga</taxon>
    </lineage>
</organism>
<dbReference type="RefSeq" id="WP_045462515.1">
    <property type="nucleotide sequence ID" value="NZ_BBLT01000003.1"/>
</dbReference>
<dbReference type="STRING" id="153721.MYP_1864"/>
<dbReference type="AlphaFoldDB" id="A0A098LCC5"/>